<feature type="coiled-coil region" evidence="1">
    <location>
        <begin position="240"/>
        <end position="267"/>
    </location>
</feature>
<accession>A0A921G1Y9</accession>
<evidence type="ECO:0000313" key="4">
    <source>
        <dbReference type="EMBL" id="HJF33980.1"/>
    </source>
</evidence>
<dbReference type="PANTHER" id="PTHR33055:SF17">
    <property type="entry name" value="THIRD ORF IN TRANSPOSON ISC1491"/>
    <property type="match status" value="1"/>
</dbReference>
<comment type="caution">
    <text evidence="4">The sequence shown here is derived from an EMBL/GenBank/DDBJ whole genome shotgun (WGS) entry which is preliminary data.</text>
</comment>
<dbReference type="Gene3D" id="1.10.287.4070">
    <property type="match status" value="1"/>
</dbReference>
<dbReference type="GO" id="GO:0004803">
    <property type="term" value="F:transposase activity"/>
    <property type="evidence" value="ECO:0007669"/>
    <property type="project" value="InterPro"/>
</dbReference>
<dbReference type="InterPro" id="IPR047650">
    <property type="entry name" value="Transpos_IS110"/>
</dbReference>
<evidence type="ECO:0000259" key="3">
    <source>
        <dbReference type="Pfam" id="PF02371"/>
    </source>
</evidence>
<dbReference type="InterPro" id="IPR003346">
    <property type="entry name" value="Transposase_20"/>
</dbReference>
<dbReference type="GO" id="GO:0006313">
    <property type="term" value="P:DNA transposition"/>
    <property type="evidence" value="ECO:0007669"/>
    <property type="project" value="InterPro"/>
</dbReference>
<protein>
    <submittedName>
        <fullName evidence="4">IS110 family transposase</fullName>
    </submittedName>
</protein>
<reference evidence="4" key="2">
    <citation type="submission" date="2021-09" db="EMBL/GenBank/DDBJ databases">
        <authorList>
            <person name="Gilroy R."/>
        </authorList>
    </citation>
    <scope>NUCLEOTIDE SEQUENCE</scope>
    <source>
        <strain evidence="4">CHK171-7178</strain>
    </source>
</reference>
<dbReference type="InterPro" id="IPR002525">
    <property type="entry name" value="Transp_IS110-like_N"/>
</dbReference>
<sequence length="406" mass="47520">MNNVVAFDVSMGKSTMVVYDHNQHCRFEGEMEHTVTGFMWLKEKLDNLKEQSGRTPEIVFEATGVYSQGLERFLKEECYPYKRLNPLQAKLQMASMRRNKTDISDAHELAKSHFKVDREETYVQEAYFEQMRALGRYYDDVEKEIQQYSNRLHAFLQLSFPALEKVFSKRSVLFLNVVQLYPHPNCLKGQSKEEIAKNIKQATYKHLSIHKAEEKTMELLIAAEDTYPAIKQDDVRCLHLKEDAARIAELRQKKNEIIKQMVALSKERVDFQVLVSFPGIGTPTAVRLIAELGDIRRFKNPKQVNAYAGIDIQRYQSGKLQYQDRINKRGNRRLRKILYFMVMSMISLRQRTKNTIVDYYDHLKKQPQRKPHKVAVIACVNKFLKVAFHLIQHRVLFDYEAAQTSS</sequence>
<dbReference type="GO" id="GO:0003677">
    <property type="term" value="F:DNA binding"/>
    <property type="evidence" value="ECO:0007669"/>
    <property type="project" value="InterPro"/>
</dbReference>
<keyword evidence="1" id="KW-0175">Coiled coil</keyword>
<reference evidence="4" key="1">
    <citation type="journal article" date="2021" name="PeerJ">
        <title>Extensive microbial diversity within the chicken gut microbiome revealed by metagenomics and culture.</title>
        <authorList>
            <person name="Gilroy R."/>
            <person name="Ravi A."/>
            <person name="Getino M."/>
            <person name="Pursley I."/>
            <person name="Horton D.L."/>
            <person name="Alikhan N.F."/>
            <person name="Baker D."/>
            <person name="Gharbi K."/>
            <person name="Hall N."/>
            <person name="Watson M."/>
            <person name="Adriaenssens E.M."/>
            <person name="Foster-Nyarko E."/>
            <person name="Jarju S."/>
            <person name="Secka A."/>
            <person name="Antonio M."/>
            <person name="Oren A."/>
            <person name="Chaudhuri R.R."/>
            <person name="La Ragione R."/>
            <person name="Hildebrand F."/>
            <person name="Pallen M.J."/>
        </authorList>
    </citation>
    <scope>NUCLEOTIDE SEQUENCE</scope>
    <source>
        <strain evidence="4">CHK171-7178</strain>
    </source>
</reference>
<dbReference type="EMBL" id="DYWT01000293">
    <property type="protein sequence ID" value="HJF33980.1"/>
    <property type="molecule type" value="Genomic_DNA"/>
</dbReference>
<dbReference type="PANTHER" id="PTHR33055">
    <property type="entry name" value="TRANSPOSASE FOR INSERTION SEQUENCE ELEMENT IS1111A"/>
    <property type="match status" value="1"/>
</dbReference>
<gene>
    <name evidence="4" type="ORF">K8V56_19635</name>
</gene>
<dbReference type="Pfam" id="PF01548">
    <property type="entry name" value="DEDD_Tnp_IS110"/>
    <property type="match status" value="1"/>
</dbReference>
<dbReference type="Pfam" id="PF02371">
    <property type="entry name" value="Transposase_20"/>
    <property type="match status" value="1"/>
</dbReference>
<organism evidence="4 5">
    <name type="scientific">Sporosarcina psychrophila</name>
    <name type="common">Bacillus psychrophilus</name>
    <dbReference type="NCBI Taxonomy" id="1476"/>
    <lineage>
        <taxon>Bacteria</taxon>
        <taxon>Bacillati</taxon>
        <taxon>Bacillota</taxon>
        <taxon>Bacilli</taxon>
        <taxon>Bacillales</taxon>
        <taxon>Caryophanaceae</taxon>
        <taxon>Sporosarcina</taxon>
    </lineage>
</organism>
<evidence type="ECO:0000256" key="1">
    <source>
        <dbReference type="SAM" id="Coils"/>
    </source>
</evidence>
<feature type="domain" description="Transposase IS116/IS110/IS902 C-terminal" evidence="3">
    <location>
        <begin position="273"/>
        <end position="354"/>
    </location>
</feature>
<dbReference type="NCBIfam" id="NF033542">
    <property type="entry name" value="transpos_IS110"/>
    <property type="match status" value="1"/>
</dbReference>
<evidence type="ECO:0000313" key="5">
    <source>
        <dbReference type="Proteomes" id="UP000698173"/>
    </source>
</evidence>
<feature type="coiled-coil region" evidence="1">
    <location>
        <begin position="131"/>
        <end position="158"/>
    </location>
</feature>
<evidence type="ECO:0000259" key="2">
    <source>
        <dbReference type="Pfam" id="PF01548"/>
    </source>
</evidence>
<proteinExistence type="predicted"/>
<feature type="domain" description="Transposase IS110-like N-terminal" evidence="2">
    <location>
        <begin position="6"/>
        <end position="161"/>
    </location>
</feature>
<dbReference type="AlphaFoldDB" id="A0A921G1Y9"/>
<dbReference type="Proteomes" id="UP000698173">
    <property type="component" value="Unassembled WGS sequence"/>
</dbReference>
<name>A0A921G1Y9_SPOPS</name>